<dbReference type="PANTHER" id="PTHR33121:SF70">
    <property type="entry name" value="SIGNALING PROTEIN YKOW"/>
    <property type="match status" value="1"/>
</dbReference>
<keyword evidence="3" id="KW-1185">Reference proteome</keyword>
<dbReference type="AlphaFoldDB" id="A0A2U0SBK8"/>
<gene>
    <name evidence="2" type="ORF">DD559_04995</name>
</gene>
<evidence type="ECO:0000313" key="2">
    <source>
        <dbReference type="EMBL" id="PVX28762.1"/>
    </source>
</evidence>
<dbReference type="EMBL" id="QENQ01000001">
    <property type="protein sequence ID" value="PVX28762.1"/>
    <property type="molecule type" value="Genomic_DNA"/>
</dbReference>
<reference evidence="2 3" key="1">
    <citation type="submission" date="2018-05" db="EMBL/GenBank/DDBJ databases">
        <title>Description of Sphingomonas pokkalii sp nov, isolated from the rhizosphere of saline tolerant pokkali rice and its draft genome analysis.</title>
        <authorList>
            <person name="Menon R."/>
            <person name="Kumari S."/>
            <person name="Rameshkumar N."/>
        </authorList>
    </citation>
    <scope>NUCLEOTIDE SEQUENCE [LARGE SCALE GENOMIC DNA]</scope>
    <source>
        <strain evidence="2 3">L3B27</strain>
    </source>
</reference>
<evidence type="ECO:0000259" key="1">
    <source>
        <dbReference type="PROSITE" id="PS50883"/>
    </source>
</evidence>
<dbReference type="InterPro" id="IPR050706">
    <property type="entry name" value="Cyclic-di-GMP_PDE-like"/>
</dbReference>
<dbReference type="PROSITE" id="PS50883">
    <property type="entry name" value="EAL"/>
    <property type="match status" value="1"/>
</dbReference>
<accession>A0A2U0SBK8</accession>
<comment type="caution">
    <text evidence="2">The sequence shown here is derived from an EMBL/GenBank/DDBJ whole genome shotgun (WGS) entry which is preliminary data.</text>
</comment>
<dbReference type="SMART" id="SM00052">
    <property type="entry name" value="EAL"/>
    <property type="match status" value="1"/>
</dbReference>
<dbReference type="InterPro" id="IPR035919">
    <property type="entry name" value="EAL_sf"/>
</dbReference>
<dbReference type="Proteomes" id="UP000245890">
    <property type="component" value="Unassembled WGS sequence"/>
</dbReference>
<dbReference type="SUPFAM" id="SSF141868">
    <property type="entry name" value="EAL domain-like"/>
    <property type="match status" value="1"/>
</dbReference>
<dbReference type="OrthoDB" id="1673646at2"/>
<feature type="domain" description="EAL" evidence="1">
    <location>
        <begin position="1"/>
        <end position="237"/>
    </location>
</feature>
<dbReference type="Pfam" id="PF00563">
    <property type="entry name" value="EAL"/>
    <property type="match status" value="1"/>
</dbReference>
<dbReference type="Gene3D" id="3.20.20.450">
    <property type="entry name" value="EAL domain"/>
    <property type="match status" value="1"/>
</dbReference>
<proteinExistence type="predicted"/>
<evidence type="ECO:0000313" key="3">
    <source>
        <dbReference type="Proteomes" id="UP000245890"/>
    </source>
</evidence>
<organism evidence="2 3">
    <name type="scientific">Sphingomonas pokkalii</name>
    <dbReference type="NCBI Taxonomy" id="2175090"/>
    <lineage>
        <taxon>Bacteria</taxon>
        <taxon>Pseudomonadati</taxon>
        <taxon>Pseudomonadota</taxon>
        <taxon>Alphaproteobacteria</taxon>
        <taxon>Sphingomonadales</taxon>
        <taxon>Sphingomonadaceae</taxon>
        <taxon>Sphingomonas</taxon>
    </lineage>
</organism>
<dbReference type="PANTHER" id="PTHR33121">
    <property type="entry name" value="CYCLIC DI-GMP PHOSPHODIESTERASE PDEF"/>
    <property type="match status" value="1"/>
</dbReference>
<dbReference type="InterPro" id="IPR001633">
    <property type="entry name" value="EAL_dom"/>
</dbReference>
<protein>
    <submittedName>
        <fullName evidence="2">Diguanylate phosphodiesterase</fullName>
    </submittedName>
</protein>
<sequence length="248" mass="26488">MGDMADIRIGLEPILAHGSNEPFAWHAAILTRPEVFHTVDAILLPQDRLSLEATRLDRTLEAAAAARIADSGCLLVVPVNARAGAPDRLLAQLFRAALRHAFPLDRLVIEIQAGETADHAAAAALIRASTDRGLMLAFSGFAAGPLGLRLLAHCSPRLIRLDPALARRLDAAPARARMVEAVLRIARGMGVAVIAPAPTLEAERDAALAIGLRHFHGRAEPAPRRTRPSVRSLWHPAVAGARLARLQA</sequence>
<dbReference type="GO" id="GO:0071111">
    <property type="term" value="F:cyclic-guanylate-specific phosphodiesterase activity"/>
    <property type="evidence" value="ECO:0007669"/>
    <property type="project" value="InterPro"/>
</dbReference>
<name>A0A2U0SBK8_9SPHN</name>